<organism evidence="1 2">
    <name type="scientific">Clostridium botulinum D str. 1873</name>
    <dbReference type="NCBI Taxonomy" id="592027"/>
    <lineage>
        <taxon>Bacteria</taxon>
        <taxon>Bacillati</taxon>
        <taxon>Bacillota</taxon>
        <taxon>Clostridia</taxon>
        <taxon>Eubacteriales</taxon>
        <taxon>Clostridiaceae</taxon>
        <taxon>Clostridium</taxon>
    </lineage>
</organism>
<accession>A0A9P2G5D3</accession>
<dbReference type="AlphaFoldDB" id="A0A9P2G5D3"/>
<comment type="caution">
    <text evidence="1">The sequence shown here is derived from an EMBL/GenBank/DDBJ whole genome shotgun (WGS) entry which is preliminary data.</text>
</comment>
<gene>
    <name evidence="1" type="ORF">CLG_B2301</name>
</gene>
<dbReference type="Proteomes" id="UP000006160">
    <property type="component" value="Unassembled WGS sequence"/>
</dbReference>
<protein>
    <submittedName>
        <fullName evidence="1">Antirepressor</fullName>
    </submittedName>
</protein>
<dbReference type="Pfam" id="PF09669">
    <property type="entry name" value="Phage_pRha"/>
    <property type="match status" value="1"/>
</dbReference>
<proteinExistence type="predicted"/>
<reference evidence="1 2" key="1">
    <citation type="submission" date="2009-10" db="EMBL/GenBank/DDBJ databases">
        <authorList>
            <person name="Shrivastava S."/>
            <person name="Brinkac L.B."/>
            <person name="Brown J.L."/>
            <person name="Bruce D.B."/>
            <person name="Detter C."/>
            <person name="Green L.D."/>
            <person name="Munk C.A."/>
            <person name="Rogers Y.C."/>
            <person name="Tapia R."/>
            <person name="Saunders E.S."/>
            <person name="Sims D.R."/>
            <person name="Smith L.A."/>
            <person name="Smith T.J."/>
            <person name="Sutton G."/>
            <person name="Brettin T."/>
        </authorList>
    </citation>
    <scope>NUCLEOTIDE SEQUENCE [LARGE SCALE GENOMIC DNA]</scope>
    <source>
        <strain evidence="2">D str. 1873</strain>
    </source>
</reference>
<dbReference type="InterPro" id="IPR014054">
    <property type="entry name" value="Phage_regulatory_Rha"/>
</dbReference>
<dbReference type="EMBL" id="ACSJ01000017">
    <property type="protein sequence ID" value="EES90300.1"/>
    <property type="molecule type" value="Genomic_DNA"/>
</dbReference>
<evidence type="ECO:0000313" key="1">
    <source>
        <dbReference type="EMBL" id="EES90300.1"/>
    </source>
</evidence>
<evidence type="ECO:0000313" key="2">
    <source>
        <dbReference type="Proteomes" id="UP000006160"/>
    </source>
</evidence>
<name>A0A9P2G5D3_CLOBO</name>
<sequence length="234" mass="26668">MNKLTVLNNNRELTIDSREVAKMLGIEHKLILRKLEGSKSAGMIGIIPILGENGIAPAKYFIESTYKDTQNKERKCYLFTKMGCEFIANKFTGEKGILFTAKYVEKFNQMEQNRTDSYLIQDPIERAKAWIKEQEEKVLLIKKIEEDGPLVALAKKRLDKNGIASITDATKSFNLKKGQITRWAKNNGYIHKTIKEVNNKGDKYFKIYDNGGFKNIGITEQGLQLINDNLNNIA</sequence>